<dbReference type="Pfam" id="PF01128">
    <property type="entry name" value="IspD"/>
    <property type="match status" value="1"/>
</dbReference>
<dbReference type="PANTHER" id="PTHR32125:SF4">
    <property type="entry name" value="2-C-METHYL-D-ERYTHRITOL 4-PHOSPHATE CYTIDYLYLTRANSFERASE, CHLOROPLASTIC"/>
    <property type="match status" value="1"/>
</dbReference>
<dbReference type="GO" id="GO:0019288">
    <property type="term" value="P:isopentenyl diphosphate biosynthetic process, methylerythritol 4-phosphate pathway"/>
    <property type="evidence" value="ECO:0007669"/>
    <property type="project" value="UniProtKB-UniPathway"/>
</dbReference>
<keyword evidence="5 7" id="KW-0548">Nucleotidyltransferase</keyword>
<evidence type="ECO:0000256" key="6">
    <source>
        <dbReference type="ARBA" id="ARBA00023229"/>
    </source>
</evidence>
<dbReference type="Gene3D" id="3.90.550.10">
    <property type="entry name" value="Spore Coat Polysaccharide Biosynthesis Protein SpsA, Chain A"/>
    <property type="match status" value="1"/>
</dbReference>
<comment type="similarity">
    <text evidence="2">Belongs to the IspD/TarI cytidylyltransferase family. IspD subfamily.</text>
</comment>
<dbReference type="UniPathway" id="UPA00056">
    <property type="reaction ID" value="UER00093"/>
</dbReference>
<dbReference type="InterPro" id="IPR029044">
    <property type="entry name" value="Nucleotide-diphossugar_trans"/>
</dbReference>
<dbReference type="FunFam" id="3.90.550.10:FF:000003">
    <property type="entry name" value="2-C-methyl-D-erythritol 4-phosphate cytidylyltransferase"/>
    <property type="match status" value="1"/>
</dbReference>
<gene>
    <name evidence="7" type="ORF">MNBD_GAMMA13-487</name>
</gene>
<keyword evidence="6" id="KW-0414">Isoprene biosynthesis</keyword>
<keyword evidence="4 7" id="KW-0808">Transferase</keyword>
<dbReference type="AlphaFoldDB" id="A0A3B0YW71"/>
<dbReference type="PANTHER" id="PTHR32125">
    <property type="entry name" value="2-C-METHYL-D-ERYTHRITOL 4-PHOSPHATE CYTIDYLYLTRANSFERASE, CHLOROPLASTIC"/>
    <property type="match status" value="1"/>
</dbReference>
<dbReference type="CDD" id="cd02516">
    <property type="entry name" value="CDP-ME_synthetase"/>
    <property type="match status" value="1"/>
</dbReference>
<dbReference type="InterPro" id="IPR034683">
    <property type="entry name" value="IspD/TarI"/>
</dbReference>
<dbReference type="NCBIfam" id="TIGR00453">
    <property type="entry name" value="ispD"/>
    <property type="match status" value="1"/>
</dbReference>
<protein>
    <recommendedName>
        <fullName evidence="3">2-C-methyl-D-erythritol 4-phosphate cytidylyltransferase</fullName>
        <ecNumber evidence="3">2.7.7.60</ecNumber>
    </recommendedName>
</protein>
<dbReference type="GO" id="GO:0050518">
    <property type="term" value="F:2-C-methyl-D-erythritol 4-phosphate cytidylyltransferase activity"/>
    <property type="evidence" value="ECO:0007669"/>
    <property type="project" value="UniProtKB-EC"/>
</dbReference>
<evidence type="ECO:0000256" key="4">
    <source>
        <dbReference type="ARBA" id="ARBA00022679"/>
    </source>
</evidence>
<dbReference type="InterPro" id="IPR050088">
    <property type="entry name" value="IspD/TarI_cytidylyltransf_bact"/>
</dbReference>
<sequence length="234" mass="25384">MTAPAYWAVVPAAGVGRRMATTTPKQFLALGGQTVLEHTLDSLWSTLDIKGLVLVGKANPVLASIQLRFGAHCLMRAEGGQQRCHSVLNGLNTLLEYAQPDDWVLVHDAARPCVRQQDLKQLCTQLAGHSIGGLLGAPARDTMKRADSNGSVEATVQRTGLWHAFTPQMFRFGLLHAALKQALSAGIEVTDEASAMEHAGYQPLMVEGHADNIKITRPEDLPLAEYFLIQQGRL</sequence>
<dbReference type="SUPFAM" id="SSF53448">
    <property type="entry name" value="Nucleotide-diphospho-sugar transferases"/>
    <property type="match status" value="1"/>
</dbReference>
<dbReference type="EMBL" id="UOFK01000030">
    <property type="protein sequence ID" value="VAW73174.1"/>
    <property type="molecule type" value="Genomic_DNA"/>
</dbReference>
<dbReference type="InterPro" id="IPR001228">
    <property type="entry name" value="IspD"/>
</dbReference>
<comment type="pathway">
    <text evidence="1">Isoprenoid biosynthesis; isopentenyl diphosphate biosynthesis via DXP pathway; isopentenyl diphosphate from 1-deoxy-D-xylulose 5-phosphate: step 2/6.</text>
</comment>
<dbReference type="PROSITE" id="PS01295">
    <property type="entry name" value="ISPD"/>
    <property type="match status" value="1"/>
</dbReference>
<organism evidence="7">
    <name type="scientific">hydrothermal vent metagenome</name>
    <dbReference type="NCBI Taxonomy" id="652676"/>
    <lineage>
        <taxon>unclassified sequences</taxon>
        <taxon>metagenomes</taxon>
        <taxon>ecological metagenomes</taxon>
    </lineage>
</organism>
<evidence type="ECO:0000256" key="1">
    <source>
        <dbReference type="ARBA" id="ARBA00004787"/>
    </source>
</evidence>
<dbReference type="EC" id="2.7.7.60" evidence="3"/>
<evidence type="ECO:0000313" key="7">
    <source>
        <dbReference type="EMBL" id="VAW73174.1"/>
    </source>
</evidence>
<evidence type="ECO:0000256" key="5">
    <source>
        <dbReference type="ARBA" id="ARBA00022695"/>
    </source>
</evidence>
<dbReference type="HAMAP" id="MF_00108">
    <property type="entry name" value="IspD"/>
    <property type="match status" value="1"/>
</dbReference>
<evidence type="ECO:0000256" key="2">
    <source>
        <dbReference type="ARBA" id="ARBA00009789"/>
    </source>
</evidence>
<name>A0A3B0YW71_9ZZZZ</name>
<reference evidence="7" key="1">
    <citation type="submission" date="2018-06" db="EMBL/GenBank/DDBJ databases">
        <authorList>
            <person name="Zhirakovskaya E."/>
        </authorList>
    </citation>
    <scope>NUCLEOTIDE SEQUENCE</scope>
</reference>
<dbReference type="InterPro" id="IPR018294">
    <property type="entry name" value="ISPD_synthase_CS"/>
</dbReference>
<evidence type="ECO:0000256" key="3">
    <source>
        <dbReference type="ARBA" id="ARBA00012526"/>
    </source>
</evidence>
<accession>A0A3B0YW71</accession>
<proteinExistence type="inferred from homology"/>